<gene>
    <name evidence="1" type="ORF">DSM19430T_27970</name>
</gene>
<evidence type="ECO:0000313" key="2">
    <source>
        <dbReference type="Proteomes" id="UP000503820"/>
    </source>
</evidence>
<dbReference type="InterPro" id="IPR020022">
    <property type="entry name" value="N-acetyl_sugar_amidoTrfase"/>
</dbReference>
<comment type="caution">
    <text evidence="1">The sequence shown here is derived from an EMBL/GenBank/DDBJ whole genome shotgun (WGS) entry which is preliminary data.</text>
</comment>
<protein>
    <submittedName>
        <fullName evidence="1">LPS biosynthesis protein PseA</fullName>
    </submittedName>
</protein>
<dbReference type="RefSeq" id="WP_174410741.1">
    <property type="nucleotide sequence ID" value="NZ_BLVP01000035.1"/>
</dbReference>
<dbReference type="AlphaFoldDB" id="A0A7J0BWN9"/>
<dbReference type="EMBL" id="BLVP01000035">
    <property type="protein sequence ID" value="GFM38113.1"/>
    <property type="molecule type" value="Genomic_DNA"/>
</dbReference>
<sequence>MDKLFHTPLPELPTIDKQLGNIPQDVFFCTKCVTSNQRPRITFNDQGICSACQWHEEKETLDWNERERMLVELLDKHRSKNGQFDCLVPSSGGKDSGFVAHMLKYRYGMNPLTVTWSPFMYTDIGFRNFNNMIHTGFDNIQFTPNGIFHRKLSRISFECNGDNFDPFVYGQKSFVFNIAIRFNIPLIFYGENGDLEYGGSMHSKNKSHEDISDWTNTYFKGSGVQNLVSIGLENGIFTKDEIARQNTEFYRAPDPEQVNKLGAEMHWFSFYKKWIPQENYYYCVENTGFETNTERSEGTYTKYASLDDKTDGFHYYMGYIKFGMGRTTRDASMEIRNKHITREEAVALVNKYDGEYPNKHLEDFCRYIDISKEHLDAVIDKFRPIHLWEKVDNVWRLKHSVA</sequence>
<reference evidence="1 2" key="1">
    <citation type="submission" date="2020-05" db="EMBL/GenBank/DDBJ databases">
        <title>Draft genome sequence of Desulfovibrio psychrotolerans JS1T.</title>
        <authorList>
            <person name="Ueno A."/>
            <person name="Tamazawa S."/>
            <person name="Tamamura S."/>
            <person name="Murakami T."/>
            <person name="Kiyama T."/>
            <person name="Inomata H."/>
            <person name="Amano Y."/>
            <person name="Miyakawa K."/>
            <person name="Tamaki H."/>
            <person name="Naganuma T."/>
            <person name="Kaneko K."/>
        </authorList>
    </citation>
    <scope>NUCLEOTIDE SEQUENCE [LARGE SCALE GENOMIC DNA]</scope>
    <source>
        <strain evidence="1 2">JS1</strain>
    </source>
</reference>
<proteinExistence type="predicted"/>
<dbReference type="SUPFAM" id="SSF52402">
    <property type="entry name" value="Adenine nucleotide alpha hydrolases-like"/>
    <property type="match status" value="1"/>
</dbReference>
<keyword evidence="2" id="KW-1185">Reference proteome</keyword>
<name>A0A7J0BWN9_9BACT</name>
<organism evidence="1 2">
    <name type="scientific">Desulfovibrio psychrotolerans</name>
    <dbReference type="NCBI Taxonomy" id="415242"/>
    <lineage>
        <taxon>Bacteria</taxon>
        <taxon>Pseudomonadati</taxon>
        <taxon>Thermodesulfobacteriota</taxon>
        <taxon>Desulfovibrionia</taxon>
        <taxon>Desulfovibrionales</taxon>
        <taxon>Desulfovibrionaceae</taxon>
        <taxon>Desulfovibrio</taxon>
    </lineage>
</organism>
<evidence type="ECO:0000313" key="1">
    <source>
        <dbReference type="EMBL" id="GFM38113.1"/>
    </source>
</evidence>
<dbReference type="Proteomes" id="UP000503820">
    <property type="component" value="Unassembled WGS sequence"/>
</dbReference>
<accession>A0A7J0BWN9</accession>
<dbReference type="NCBIfam" id="TIGR03573">
    <property type="entry name" value="WbuX"/>
    <property type="match status" value="1"/>
</dbReference>